<evidence type="ECO:0000313" key="3">
    <source>
        <dbReference type="Proteomes" id="UP000177396"/>
    </source>
</evidence>
<feature type="transmembrane region" description="Helical" evidence="1">
    <location>
        <begin position="45"/>
        <end position="66"/>
    </location>
</feature>
<dbReference type="EMBL" id="MFJB01000075">
    <property type="protein sequence ID" value="OGF98972.1"/>
    <property type="molecule type" value="Genomic_DNA"/>
</dbReference>
<proteinExistence type="predicted"/>
<protein>
    <submittedName>
        <fullName evidence="2">Uncharacterized protein</fullName>
    </submittedName>
</protein>
<dbReference type="Proteomes" id="UP000177396">
    <property type="component" value="Unassembled WGS sequence"/>
</dbReference>
<feature type="transmembrane region" description="Helical" evidence="1">
    <location>
        <begin position="109"/>
        <end position="130"/>
    </location>
</feature>
<comment type="caution">
    <text evidence="2">The sequence shown here is derived from an EMBL/GenBank/DDBJ whole genome shotgun (WGS) entry which is preliminary data.</text>
</comment>
<accession>A0A1F5YFZ2</accession>
<evidence type="ECO:0000313" key="2">
    <source>
        <dbReference type="EMBL" id="OGF98972.1"/>
    </source>
</evidence>
<feature type="transmembrane region" description="Helical" evidence="1">
    <location>
        <begin position="136"/>
        <end position="154"/>
    </location>
</feature>
<feature type="transmembrane region" description="Helical" evidence="1">
    <location>
        <begin position="208"/>
        <end position="225"/>
    </location>
</feature>
<organism evidence="2 3">
    <name type="scientific">Candidatus Gottesmanbacteria bacterium RBG_16_38_7b</name>
    <dbReference type="NCBI Taxonomy" id="1798372"/>
    <lineage>
        <taxon>Bacteria</taxon>
        <taxon>Candidatus Gottesmaniibacteriota</taxon>
    </lineage>
</organism>
<keyword evidence="1" id="KW-0472">Membrane</keyword>
<evidence type="ECO:0000256" key="1">
    <source>
        <dbReference type="SAM" id="Phobius"/>
    </source>
</evidence>
<dbReference type="AlphaFoldDB" id="A0A1F5YFZ2"/>
<keyword evidence="1" id="KW-1133">Transmembrane helix</keyword>
<reference evidence="2 3" key="1">
    <citation type="journal article" date="2016" name="Nat. Commun.">
        <title>Thousands of microbial genomes shed light on interconnected biogeochemical processes in an aquifer system.</title>
        <authorList>
            <person name="Anantharaman K."/>
            <person name="Brown C.T."/>
            <person name="Hug L.A."/>
            <person name="Sharon I."/>
            <person name="Castelle C.J."/>
            <person name="Probst A.J."/>
            <person name="Thomas B.C."/>
            <person name="Singh A."/>
            <person name="Wilkins M.J."/>
            <person name="Karaoz U."/>
            <person name="Brodie E.L."/>
            <person name="Williams K.H."/>
            <person name="Hubbard S.S."/>
            <person name="Banfield J.F."/>
        </authorList>
    </citation>
    <scope>NUCLEOTIDE SEQUENCE [LARGE SCALE GENOMIC DNA]</scope>
</reference>
<sequence length="228" mass="25477">MIFQLFLLIFLLFIIFLTSKRFINQIYLLFLKVFKNKKAAVWGMAILFLPGTVVHELSHLMMALVLRVPTGPMSIWPKIIGDSPAVGGTVPFRVKVGHIMVAKTSPFKLTLIGVAPMIVGLTIIYFVGFYTRGENFLFTPRVIIMIYILFVTSTSMFSSRQDLKSLLITLPVAVLFMAAIYLSGVKIMIEGNLIDVLRKILVDLNRSLILTVGIDCAVLVILVAIKKI</sequence>
<keyword evidence="1" id="KW-0812">Transmembrane</keyword>
<feature type="transmembrane region" description="Helical" evidence="1">
    <location>
        <begin position="166"/>
        <end position="188"/>
    </location>
</feature>
<gene>
    <name evidence="2" type="ORF">A2153_02825</name>
</gene>
<name>A0A1F5YFZ2_9BACT</name>